<evidence type="ECO:0000313" key="1">
    <source>
        <dbReference type="EMBL" id="KAK7405055.1"/>
    </source>
</evidence>
<accession>A0AAN9XR85</accession>
<reference evidence="1 2" key="1">
    <citation type="submission" date="2024-01" db="EMBL/GenBank/DDBJ databases">
        <title>The genomes of 5 underutilized Papilionoideae crops provide insights into root nodulation and disease resistanc.</title>
        <authorList>
            <person name="Jiang F."/>
        </authorList>
    </citation>
    <scope>NUCLEOTIDE SEQUENCE [LARGE SCALE GENOMIC DNA]</scope>
    <source>
        <strain evidence="1">DUOXIRENSHENG_FW03</strain>
        <tissue evidence="1">Leaves</tissue>
    </source>
</reference>
<evidence type="ECO:0000313" key="2">
    <source>
        <dbReference type="Proteomes" id="UP001386955"/>
    </source>
</evidence>
<gene>
    <name evidence="1" type="ORF">VNO78_06223</name>
</gene>
<keyword evidence="2" id="KW-1185">Reference proteome</keyword>
<proteinExistence type="predicted"/>
<protein>
    <submittedName>
        <fullName evidence="1">Uncharacterized protein</fullName>
    </submittedName>
</protein>
<name>A0AAN9XR85_PSOTE</name>
<organism evidence="1 2">
    <name type="scientific">Psophocarpus tetragonolobus</name>
    <name type="common">Winged bean</name>
    <name type="synonym">Dolichos tetragonolobus</name>
    <dbReference type="NCBI Taxonomy" id="3891"/>
    <lineage>
        <taxon>Eukaryota</taxon>
        <taxon>Viridiplantae</taxon>
        <taxon>Streptophyta</taxon>
        <taxon>Embryophyta</taxon>
        <taxon>Tracheophyta</taxon>
        <taxon>Spermatophyta</taxon>
        <taxon>Magnoliopsida</taxon>
        <taxon>eudicotyledons</taxon>
        <taxon>Gunneridae</taxon>
        <taxon>Pentapetalae</taxon>
        <taxon>rosids</taxon>
        <taxon>fabids</taxon>
        <taxon>Fabales</taxon>
        <taxon>Fabaceae</taxon>
        <taxon>Papilionoideae</taxon>
        <taxon>50 kb inversion clade</taxon>
        <taxon>NPAAA clade</taxon>
        <taxon>indigoferoid/millettioid clade</taxon>
        <taxon>Phaseoleae</taxon>
        <taxon>Psophocarpus</taxon>
    </lineage>
</organism>
<dbReference type="Proteomes" id="UP001386955">
    <property type="component" value="Unassembled WGS sequence"/>
</dbReference>
<sequence>MDENRAICASKELVQIGSLQFQCEKNLDGVYVVGVGYVGSMMIQLNRPLCHALGAVVQKEKNKPIMCPRVDESLTEAMVGAAVNSSHIMAHANYKEAMEMTCSNGALMCKGEMLRVGIGDPLVEYLEDIAPDPVVGIKNVVGSSASLGTSQSPILSQHCQSTQPLQGMDFSFEPLDDIQVEWGHFTSCCKRKSKKCIGLRGIRSKVHLHSKAYDA</sequence>
<dbReference type="AlphaFoldDB" id="A0AAN9XR85"/>
<dbReference type="EMBL" id="JAYMYS010000002">
    <property type="protein sequence ID" value="KAK7405055.1"/>
    <property type="molecule type" value="Genomic_DNA"/>
</dbReference>
<comment type="caution">
    <text evidence="1">The sequence shown here is derived from an EMBL/GenBank/DDBJ whole genome shotgun (WGS) entry which is preliminary data.</text>
</comment>